<dbReference type="OrthoDB" id="648861at2759"/>
<dbReference type="AlphaFoldDB" id="A0A5J9U3L4"/>
<reference evidence="7 8" key="1">
    <citation type="journal article" date="2019" name="Sci. Rep.">
        <title>A high-quality genome of Eragrostis curvula grass provides insights into Poaceae evolution and supports new strategies to enhance forage quality.</title>
        <authorList>
            <person name="Carballo J."/>
            <person name="Santos B.A.C.M."/>
            <person name="Zappacosta D."/>
            <person name="Garbus I."/>
            <person name="Selva J.P."/>
            <person name="Gallo C.A."/>
            <person name="Diaz A."/>
            <person name="Albertini E."/>
            <person name="Caccamo M."/>
            <person name="Echenique V."/>
        </authorList>
    </citation>
    <scope>NUCLEOTIDE SEQUENCE [LARGE SCALE GENOMIC DNA]</scope>
    <source>
        <strain evidence="8">cv. Victoria</strain>
        <tissue evidence="7">Leaf</tissue>
    </source>
</reference>
<evidence type="ECO:0000313" key="7">
    <source>
        <dbReference type="EMBL" id="TVU18037.1"/>
    </source>
</evidence>
<dbReference type="GO" id="GO:0016020">
    <property type="term" value="C:membrane"/>
    <property type="evidence" value="ECO:0007669"/>
    <property type="project" value="UniProtKB-SubCell"/>
</dbReference>
<accession>A0A5J9U3L4</accession>
<evidence type="ECO:0000256" key="2">
    <source>
        <dbReference type="ARBA" id="ARBA00022448"/>
    </source>
</evidence>
<evidence type="ECO:0000256" key="3">
    <source>
        <dbReference type="ARBA" id="ARBA00022692"/>
    </source>
</evidence>
<dbReference type="PANTHER" id="PTHR11660">
    <property type="entry name" value="SOLUTE CARRIER FAMILY 40 MEMBER"/>
    <property type="match status" value="1"/>
</dbReference>
<dbReference type="Proteomes" id="UP000324897">
    <property type="component" value="Chromosome 7"/>
</dbReference>
<keyword evidence="5" id="KW-0472">Membrane</keyword>
<protein>
    <recommendedName>
        <fullName evidence="6">Solute carrier family 40 member</fullName>
    </recommendedName>
</protein>
<comment type="similarity">
    <text evidence="6">Belongs to the ferroportin (FP) (TC 2.A.100) family. SLC40A subfamily.</text>
</comment>
<dbReference type="InterPro" id="IPR009716">
    <property type="entry name" value="Ferroportin-1"/>
</dbReference>
<dbReference type="GO" id="GO:0005381">
    <property type="term" value="F:iron ion transmembrane transporter activity"/>
    <property type="evidence" value="ECO:0007669"/>
    <property type="project" value="UniProtKB-UniRule"/>
</dbReference>
<feature type="non-terminal residue" evidence="7">
    <location>
        <position position="1"/>
    </location>
</feature>
<comment type="function">
    <text evidence="6">May be involved in iron transport and iron homeostasis.</text>
</comment>
<comment type="caution">
    <text evidence="7">The sequence shown here is derived from an EMBL/GenBank/DDBJ whole genome shotgun (WGS) entry which is preliminary data.</text>
</comment>
<evidence type="ECO:0000256" key="5">
    <source>
        <dbReference type="ARBA" id="ARBA00023136"/>
    </source>
</evidence>
<evidence type="ECO:0000256" key="1">
    <source>
        <dbReference type="ARBA" id="ARBA00004141"/>
    </source>
</evidence>
<dbReference type="PROSITE" id="PS51257">
    <property type="entry name" value="PROKAR_LIPOPROTEIN"/>
    <property type="match status" value="1"/>
</dbReference>
<keyword evidence="4" id="KW-1133">Transmembrane helix</keyword>
<keyword evidence="6" id="KW-0406">Ion transport</keyword>
<proteinExistence type="inferred from homology"/>
<sequence length="123" mass="13620">MTVNKFENTMSCSVSELNHLTASLFAACLAGKVTEQLWNFNWPADIATLHPSLLPVAVLGFFTKLVVFAAGPLVGDLVTSLSSLPRIPAYRSLTAIQTAAHTWCRPRQSSTRSRFLGRRRRRC</sequence>
<comment type="subcellular location">
    <subcellularLocation>
        <location evidence="1 6">Membrane</location>
        <topology evidence="1 6">Multi-pass membrane protein</topology>
    </subcellularLocation>
</comment>
<gene>
    <name evidence="7" type="ORF">EJB05_34104</name>
</gene>
<evidence type="ECO:0000256" key="4">
    <source>
        <dbReference type="ARBA" id="ARBA00022989"/>
    </source>
</evidence>
<name>A0A5J9U3L4_9POAL</name>
<evidence type="ECO:0000256" key="6">
    <source>
        <dbReference type="RuleBase" id="RU365065"/>
    </source>
</evidence>
<dbReference type="Gramene" id="TVU18037">
    <property type="protein sequence ID" value="TVU18037"/>
    <property type="gene ID" value="EJB05_34104"/>
</dbReference>
<organism evidence="7 8">
    <name type="scientific">Eragrostis curvula</name>
    <name type="common">weeping love grass</name>
    <dbReference type="NCBI Taxonomy" id="38414"/>
    <lineage>
        <taxon>Eukaryota</taxon>
        <taxon>Viridiplantae</taxon>
        <taxon>Streptophyta</taxon>
        <taxon>Embryophyta</taxon>
        <taxon>Tracheophyta</taxon>
        <taxon>Spermatophyta</taxon>
        <taxon>Magnoliopsida</taxon>
        <taxon>Liliopsida</taxon>
        <taxon>Poales</taxon>
        <taxon>Poaceae</taxon>
        <taxon>PACMAD clade</taxon>
        <taxon>Chloridoideae</taxon>
        <taxon>Eragrostideae</taxon>
        <taxon>Eragrostidinae</taxon>
        <taxon>Eragrostis</taxon>
    </lineage>
</organism>
<dbReference type="Pfam" id="PF06963">
    <property type="entry name" value="FPN1"/>
    <property type="match status" value="1"/>
</dbReference>
<keyword evidence="3" id="KW-0812">Transmembrane</keyword>
<keyword evidence="8" id="KW-1185">Reference proteome</keyword>
<keyword evidence="2 6" id="KW-0813">Transport</keyword>
<dbReference type="EMBL" id="RWGY01000029">
    <property type="protein sequence ID" value="TVU18037.1"/>
    <property type="molecule type" value="Genomic_DNA"/>
</dbReference>
<evidence type="ECO:0000313" key="8">
    <source>
        <dbReference type="Proteomes" id="UP000324897"/>
    </source>
</evidence>
<dbReference type="PANTHER" id="PTHR11660:SF51">
    <property type="entry name" value="SOLUTE CARRIER FAMILY 40 MEMBER 3, CHLOROPLASTIC"/>
    <property type="match status" value="1"/>
</dbReference>